<evidence type="ECO:0000256" key="1">
    <source>
        <dbReference type="ARBA" id="ARBA00004141"/>
    </source>
</evidence>
<keyword evidence="12" id="KW-1185">Reference proteome</keyword>
<evidence type="ECO:0000256" key="3">
    <source>
        <dbReference type="ARBA" id="ARBA00022679"/>
    </source>
</evidence>
<protein>
    <recommendedName>
        <fullName evidence="10">Sphingomyelin synthase-like domain-containing protein</fullName>
    </recommendedName>
</protein>
<feature type="transmembrane region" description="Helical" evidence="9">
    <location>
        <begin position="350"/>
        <end position="371"/>
    </location>
</feature>
<dbReference type="GO" id="GO:0016020">
    <property type="term" value="C:membrane"/>
    <property type="evidence" value="ECO:0007669"/>
    <property type="project" value="UniProtKB-SubCell"/>
</dbReference>
<accession>A0ABD6EA70</accession>
<reference evidence="11 12" key="1">
    <citation type="submission" date="2024-08" db="EMBL/GenBank/DDBJ databases">
        <title>Gnathostoma spinigerum genome.</title>
        <authorList>
            <person name="Gonzalez-Bertolin B."/>
            <person name="Monzon S."/>
            <person name="Zaballos A."/>
            <person name="Jimenez P."/>
            <person name="Dekumyoy P."/>
            <person name="Varona S."/>
            <person name="Cuesta I."/>
            <person name="Sumanam S."/>
            <person name="Adisakwattana P."/>
            <person name="Gasser R.B."/>
            <person name="Hernandez-Gonzalez A."/>
            <person name="Young N.D."/>
            <person name="Perteguer M.J."/>
        </authorList>
    </citation>
    <scope>NUCLEOTIDE SEQUENCE [LARGE SCALE GENOMIC DNA]</scope>
    <source>
        <strain evidence="11">AL3</strain>
        <tissue evidence="11">Liver</tissue>
    </source>
</reference>
<comment type="caution">
    <text evidence="11">The sequence shown here is derived from an EMBL/GenBank/DDBJ whole genome shotgun (WGS) entry which is preliminary data.</text>
</comment>
<evidence type="ECO:0000313" key="11">
    <source>
        <dbReference type="EMBL" id="MFH4976521.1"/>
    </source>
</evidence>
<feature type="domain" description="Sphingomyelin synthase-like" evidence="10">
    <location>
        <begin position="292"/>
        <end position="364"/>
    </location>
</feature>
<name>A0ABD6EA70_9BILA</name>
<dbReference type="EMBL" id="JBGFUD010001612">
    <property type="protein sequence ID" value="MFH4976521.1"/>
    <property type="molecule type" value="Genomic_DNA"/>
</dbReference>
<sequence>MSTVIPTEPSFFSEISKPHQPFSILSYSPKAFSLIFPSRLLVIYFPHDPRKEVRLGIGCRFWIIIHPKMDLIREDPTTADTFRRVCSTSNSSETSLDDHYGGSDCDRVPLLTGTTHPIDNCVKIDLSQPDNLIKISPSIYDKYPNEPRKALIALGMLVVAAFCNDIVLSYVHERVPQQPPLPDFVFTHTPYMPWTIIISEYLMLTSFVFMVLLTLMHRHRWIVFRRITFIASLLYFGRCLTMFVTQVPVADPNFVCAPRLATENSTMWNITLRALRIVSGLGLKLTGNNSLCGDYIYSGHTVVLVTSSLFIQEYSPRRWKLLHLLSTFVSTVGVLLLLISRGHYTVDVIISYWISTRVFWIYHTMAAYPSLKDRTSNHNHLSKIIWFRLFHYMECNVHKPVPRKFDWPFSMLVWRKHPVLSARKSNKL</sequence>
<dbReference type="GO" id="GO:0006665">
    <property type="term" value="P:sphingolipid metabolic process"/>
    <property type="evidence" value="ECO:0007669"/>
    <property type="project" value="UniProtKB-KW"/>
</dbReference>
<keyword evidence="3" id="KW-0808">Transferase</keyword>
<dbReference type="AlphaFoldDB" id="A0ABD6EA70"/>
<proteinExistence type="inferred from homology"/>
<feature type="transmembrane region" description="Helical" evidence="9">
    <location>
        <begin position="324"/>
        <end position="344"/>
    </location>
</feature>
<feature type="transmembrane region" description="Helical" evidence="9">
    <location>
        <begin position="191"/>
        <end position="215"/>
    </location>
</feature>
<evidence type="ECO:0000256" key="7">
    <source>
        <dbReference type="ARBA" id="ARBA00023098"/>
    </source>
</evidence>
<keyword evidence="8 9" id="KW-0472">Membrane</keyword>
<evidence type="ECO:0000256" key="4">
    <source>
        <dbReference type="ARBA" id="ARBA00022692"/>
    </source>
</evidence>
<dbReference type="InterPro" id="IPR025749">
    <property type="entry name" value="Sphingomyelin_synth-like_dom"/>
</dbReference>
<comment type="similarity">
    <text evidence="2">Belongs to the sphingomyelin synthase family.</text>
</comment>
<evidence type="ECO:0000256" key="8">
    <source>
        <dbReference type="ARBA" id="ARBA00023136"/>
    </source>
</evidence>
<dbReference type="Pfam" id="PF14360">
    <property type="entry name" value="PAP2_C"/>
    <property type="match status" value="1"/>
</dbReference>
<dbReference type="PANTHER" id="PTHR21290">
    <property type="entry name" value="SPHINGOMYELIN SYNTHETASE"/>
    <property type="match status" value="1"/>
</dbReference>
<keyword evidence="6 9" id="KW-1133">Transmembrane helix</keyword>
<evidence type="ECO:0000313" key="12">
    <source>
        <dbReference type="Proteomes" id="UP001608902"/>
    </source>
</evidence>
<feature type="transmembrane region" description="Helical" evidence="9">
    <location>
        <begin position="150"/>
        <end position="171"/>
    </location>
</feature>
<comment type="subcellular location">
    <subcellularLocation>
        <location evidence="1">Membrane</location>
        <topology evidence="1">Multi-pass membrane protein</topology>
    </subcellularLocation>
</comment>
<dbReference type="GO" id="GO:0016740">
    <property type="term" value="F:transferase activity"/>
    <property type="evidence" value="ECO:0007669"/>
    <property type="project" value="UniProtKB-KW"/>
</dbReference>
<feature type="transmembrane region" description="Helical" evidence="9">
    <location>
        <begin position="295"/>
        <end position="312"/>
    </location>
</feature>
<feature type="transmembrane region" description="Helical" evidence="9">
    <location>
        <begin position="227"/>
        <end position="245"/>
    </location>
</feature>
<gene>
    <name evidence="11" type="ORF">AB6A40_003230</name>
</gene>
<keyword evidence="4 9" id="KW-0812">Transmembrane</keyword>
<evidence type="ECO:0000256" key="5">
    <source>
        <dbReference type="ARBA" id="ARBA00022919"/>
    </source>
</evidence>
<dbReference type="Proteomes" id="UP001608902">
    <property type="component" value="Unassembled WGS sequence"/>
</dbReference>
<evidence type="ECO:0000256" key="9">
    <source>
        <dbReference type="SAM" id="Phobius"/>
    </source>
</evidence>
<dbReference type="PANTHER" id="PTHR21290:SF27">
    <property type="entry name" value="PHOSPHATIDYLCHOLINE:CERAMIDE CHOLINEPHOSPHOTRANSFERASE 1"/>
    <property type="match status" value="1"/>
</dbReference>
<evidence type="ECO:0000256" key="6">
    <source>
        <dbReference type="ARBA" id="ARBA00022989"/>
    </source>
</evidence>
<dbReference type="InterPro" id="IPR045221">
    <property type="entry name" value="Sphingomyelin_synth-like"/>
</dbReference>
<organism evidence="11 12">
    <name type="scientific">Gnathostoma spinigerum</name>
    <dbReference type="NCBI Taxonomy" id="75299"/>
    <lineage>
        <taxon>Eukaryota</taxon>
        <taxon>Metazoa</taxon>
        <taxon>Ecdysozoa</taxon>
        <taxon>Nematoda</taxon>
        <taxon>Chromadorea</taxon>
        <taxon>Rhabditida</taxon>
        <taxon>Spirurina</taxon>
        <taxon>Gnathostomatomorpha</taxon>
        <taxon>Gnathostomatoidea</taxon>
        <taxon>Gnathostomatidae</taxon>
        <taxon>Gnathostoma</taxon>
    </lineage>
</organism>
<evidence type="ECO:0000256" key="2">
    <source>
        <dbReference type="ARBA" id="ARBA00005441"/>
    </source>
</evidence>
<keyword evidence="7" id="KW-0443">Lipid metabolism</keyword>
<evidence type="ECO:0000259" key="10">
    <source>
        <dbReference type="Pfam" id="PF14360"/>
    </source>
</evidence>
<keyword evidence="5" id="KW-0746">Sphingolipid metabolism</keyword>